<dbReference type="GO" id="GO:0000981">
    <property type="term" value="F:DNA-binding transcription factor activity, RNA polymerase II-specific"/>
    <property type="evidence" value="ECO:0007669"/>
    <property type="project" value="InterPro"/>
</dbReference>
<dbReference type="InterPro" id="IPR001138">
    <property type="entry name" value="Zn2Cys6_DnaBD"/>
</dbReference>
<feature type="region of interest" description="Disordered" evidence="6">
    <location>
        <begin position="112"/>
        <end position="159"/>
    </location>
</feature>
<feature type="region of interest" description="Disordered" evidence="6">
    <location>
        <begin position="237"/>
        <end position="262"/>
    </location>
</feature>
<dbReference type="InterPro" id="IPR036864">
    <property type="entry name" value="Zn2-C6_fun-type_DNA-bd_sf"/>
</dbReference>
<comment type="subcellular location">
    <subcellularLocation>
        <location evidence="1">Nucleus</location>
    </subcellularLocation>
</comment>
<keyword evidence="5" id="KW-0539">Nucleus</keyword>
<comment type="caution">
    <text evidence="8">The sequence shown here is derived from an EMBL/GenBank/DDBJ whole genome shotgun (WGS) entry which is preliminary data.</text>
</comment>
<dbReference type="PANTHER" id="PTHR37534:SF47">
    <property type="entry name" value="ZN(2)-C6 FUNGAL-TYPE DOMAIN-CONTAINING PROTEIN"/>
    <property type="match status" value="1"/>
</dbReference>
<dbReference type="CDD" id="cd00067">
    <property type="entry name" value="GAL4"/>
    <property type="match status" value="1"/>
</dbReference>
<keyword evidence="3" id="KW-0238">DNA-binding</keyword>
<dbReference type="RefSeq" id="XP_007731687.1">
    <property type="nucleotide sequence ID" value="XM_007733497.1"/>
</dbReference>
<evidence type="ECO:0000256" key="4">
    <source>
        <dbReference type="ARBA" id="ARBA00023163"/>
    </source>
</evidence>
<evidence type="ECO:0000313" key="9">
    <source>
        <dbReference type="Proteomes" id="UP000019478"/>
    </source>
</evidence>
<dbReference type="GO" id="GO:0008270">
    <property type="term" value="F:zinc ion binding"/>
    <property type="evidence" value="ECO:0007669"/>
    <property type="project" value="InterPro"/>
</dbReference>
<dbReference type="GO" id="GO:0045944">
    <property type="term" value="P:positive regulation of transcription by RNA polymerase II"/>
    <property type="evidence" value="ECO:0007669"/>
    <property type="project" value="TreeGrafter"/>
</dbReference>
<dbReference type="GeneID" id="19167487"/>
<dbReference type="PANTHER" id="PTHR37534">
    <property type="entry name" value="TRANSCRIPTIONAL ACTIVATOR PROTEIN UGA3"/>
    <property type="match status" value="1"/>
</dbReference>
<sequence>MEVQIPSPSVFLKKSPVLTPAPSVPAKRPAVTKPKANAVTRPSLKPTPAVQDGAVTKPKQSKSRNGCMTCKKKRLKCDETKPSCVQCQKRSVVCEGYKKDYKWRGFDETTFTSKPPPKRKTFRSSSFAHDHNTTRPLNIAPGDRHNPRRTGPEDLGSPQTWSPGLHSAFATATHAFHGHDRGQGSSFFPQQRGDMKIESALSPTFGLTPSSAYIPPFDAEDMSPVLSYGDHPDPYSFLTTTNTSSTNDNNSTSSFSSGSPQLMDLLLPGTDMNRPPDPSEMRPPISPLSYQPADFDSSLEMDEDFDEEIIRSDAIATTSAMPSITVPTPMPILGLGSATVTWQSFRAASPTPSAVSTPSSKSSDMTILAQPVWGPESAEMLMLRFDKQTCGILSVKDGPTENPWRTLIWPLARESPALYHAISSMTAFHGAHEMPDLHMAGMSHMTKAVKELASEIENMRLDSALATSLALAFSEGWDSHVSTGVQHLRGAKVMVNNAIVKHRRDMQLGKMTTQDAGRLKFLCNTFVYMDVIARLTSLEESHDLNFEEILGTVNAPFSEQVEVDPLMGCATTLFPLIGRVANLIQQVRKTDSNSLTLVSTAMELKEQLQQWQVPNIVAFERPEDPNSEVQHSIQTAEAYRYATLLYLHQAVPEIPSDPAQSLAKKVLITLASVPLSSRATIVQIFPLFAASCEVTTPDDRSWVLQRWAAMMTRLKIGNVNSCWQVIREVWSRRDAYESEKANRLLRRYNSRGAPGGSFVPPILNMPPGLKRKAHTVDGAGEGEGAFQQAQHLTRTRARGDTANAVGFGSSLTDDEFDTTGGPLKRRVTVTPMGAGTSTSIPNGVRGNFSATMPASVPAHSRRPTSDIVSPDQLEHEYTVRGRLHWLGVMTEWQWEAYEEPV</sequence>
<feature type="region of interest" description="Disordered" evidence="6">
    <location>
        <begin position="1"/>
        <end position="65"/>
    </location>
</feature>
<keyword evidence="4" id="KW-0804">Transcription</keyword>
<protein>
    <recommendedName>
        <fullName evidence="7">Zn(2)-C6 fungal-type domain-containing protein</fullName>
    </recommendedName>
</protein>
<dbReference type="EMBL" id="AMGY01000003">
    <property type="protein sequence ID" value="EXJ86408.1"/>
    <property type="molecule type" value="Genomic_DNA"/>
</dbReference>
<evidence type="ECO:0000259" key="7">
    <source>
        <dbReference type="PROSITE" id="PS50048"/>
    </source>
</evidence>
<reference evidence="8 9" key="1">
    <citation type="submission" date="2013-03" db="EMBL/GenBank/DDBJ databases">
        <title>The Genome Sequence of Capronia epimyces CBS 606.96.</title>
        <authorList>
            <consortium name="The Broad Institute Genomics Platform"/>
            <person name="Cuomo C."/>
            <person name="de Hoog S."/>
            <person name="Gorbushina A."/>
            <person name="Walker B."/>
            <person name="Young S.K."/>
            <person name="Zeng Q."/>
            <person name="Gargeya S."/>
            <person name="Fitzgerald M."/>
            <person name="Haas B."/>
            <person name="Abouelleil A."/>
            <person name="Allen A.W."/>
            <person name="Alvarado L."/>
            <person name="Arachchi H.M."/>
            <person name="Berlin A.M."/>
            <person name="Chapman S.B."/>
            <person name="Gainer-Dewar J."/>
            <person name="Goldberg J."/>
            <person name="Griggs A."/>
            <person name="Gujja S."/>
            <person name="Hansen M."/>
            <person name="Howarth C."/>
            <person name="Imamovic A."/>
            <person name="Ireland A."/>
            <person name="Larimer J."/>
            <person name="McCowan C."/>
            <person name="Murphy C."/>
            <person name="Pearson M."/>
            <person name="Poon T.W."/>
            <person name="Priest M."/>
            <person name="Roberts A."/>
            <person name="Saif S."/>
            <person name="Shea T."/>
            <person name="Sisk P."/>
            <person name="Sykes S."/>
            <person name="Wortman J."/>
            <person name="Nusbaum C."/>
            <person name="Birren B."/>
        </authorList>
    </citation>
    <scope>NUCLEOTIDE SEQUENCE [LARGE SCALE GENOMIC DNA]</scope>
    <source>
        <strain evidence="8 9">CBS 606.96</strain>
    </source>
</reference>
<evidence type="ECO:0000313" key="8">
    <source>
        <dbReference type="EMBL" id="EXJ86408.1"/>
    </source>
</evidence>
<dbReference type="Proteomes" id="UP000019478">
    <property type="component" value="Unassembled WGS sequence"/>
</dbReference>
<accession>W9Y1Q2</accession>
<name>W9Y1Q2_9EURO</name>
<feature type="compositionally biased region" description="Low complexity" evidence="6">
    <location>
        <begin position="239"/>
        <end position="259"/>
    </location>
</feature>
<dbReference type="GO" id="GO:0005634">
    <property type="term" value="C:nucleus"/>
    <property type="evidence" value="ECO:0007669"/>
    <property type="project" value="UniProtKB-SubCell"/>
</dbReference>
<feature type="region of interest" description="Disordered" evidence="6">
    <location>
        <begin position="829"/>
        <end position="867"/>
    </location>
</feature>
<proteinExistence type="predicted"/>
<keyword evidence="2" id="KW-0805">Transcription regulation</keyword>
<feature type="domain" description="Zn(2)-C6 fungal-type" evidence="7">
    <location>
        <begin position="66"/>
        <end position="94"/>
    </location>
</feature>
<dbReference type="InterPro" id="IPR021858">
    <property type="entry name" value="Fun_TF"/>
</dbReference>
<evidence type="ECO:0000256" key="2">
    <source>
        <dbReference type="ARBA" id="ARBA00023015"/>
    </source>
</evidence>
<evidence type="ECO:0000256" key="1">
    <source>
        <dbReference type="ARBA" id="ARBA00004123"/>
    </source>
</evidence>
<dbReference type="PROSITE" id="PS00463">
    <property type="entry name" value="ZN2_CY6_FUNGAL_1"/>
    <property type="match status" value="1"/>
</dbReference>
<dbReference type="AlphaFoldDB" id="W9Y1Q2"/>
<dbReference type="HOGENOM" id="CLU_011075_0_0_1"/>
<gene>
    <name evidence="8" type="ORF">A1O3_03359</name>
</gene>
<dbReference type="Gene3D" id="4.10.240.10">
    <property type="entry name" value="Zn(2)-C6 fungal-type DNA-binding domain"/>
    <property type="match status" value="1"/>
</dbReference>
<dbReference type="Pfam" id="PF11951">
    <property type="entry name" value="Fungal_trans_2"/>
    <property type="match status" value="1"/>
</dbReference>
<dbReference type="PROSITE" id="PS50048">
    <property type="entry name" value="ZN2_CY6_FUNGAL_2"/>
    <property type="match status" value="1"/>
</dbReference>
<dbReference type="SUPFAM" id="SSF57701">
    <property type="entry name" value="Zn2/Cys6 DNA-binding domain"/>
    <property type="match status" value="1"/>
</dbReference>
<dbReference type="GO" id="GO:0000976">
    <property type="term" value="F:transcription cis-regulatory region binding"/>
    <property type="evidence" value="ECO:0007669"/>
    <property type="project" value="TreeGrafter"/>
</dbReference>
<dbReference type="OrthoDB" id="3886144at2759"/>
<organism evidence="8 9">
    <name type="scientific">Capronia epimyces CBS 606.96</name>
    <dbReference type="NCBI Taxonomy" id="1182542"/>
    <lineage>
        <taxon>Eukaryota</taxon>
        <taxon>Fungi</taxon>
        <taxon>Dikarya</taxon>
        <taxon>Ascomycota</taxon>
        <taxon>Pezizomycotina</taxon>
        <taxon>Eurotiomycetes</taxon>
        <taxon>Chaetothyriomycetidae</taxon>
        <taxon>Chaetothyriales</taxon>
        <taxon>Herpotrichiellaceae</taxon>
        <taxon>Capronia</taxon>
    </lineage>
</organism>
<dbReference type="SMART" id="SM00066">
    <property type="entry name" value="GAL4"/>
    <property type="match status" value="1"/>
</dbReference>
<evidence type="ECO:0000256" key="3">
    <source>
        <dbReference type="ARBA" id="ARBA00023125"/>
    </source>
</evidence>
<evidence type="ECO:0000256" key="6">
    <source>
        <dbReference type="SAM" id="MobiDB-lite"/>
    </source>
</evidence>
<dbReference type="STRING" id="1182542.W9Y1Q2"/>
<dbReference type="eggNOG" id="ENOG502QPY2">
    <property type="taxonomic scope" value="Eukaryota"/>
</dbReference>
<dbReference type="Pfam" id="PF00172">
    <property type="entry name" value="Zn_clus"/>
    <property type="match status" value="1"/>
</dbReference>
<evidence type="ECO:0000256" key="5">
    <source>
        <dbReference type="ARBA" id="ARBA00023242"/>
    </source>
</evidence>
<keyword evidence="9" id="KW-1185">Reference proteome</keyword>